<dbReference type="InterPro" id="IPR014344">
    <property type="entry name" value="XrtA_polysacc_deacetyl"/>
</dbReference>
<sequence>MTTAQESDASESRAPLRSGEGEAPRKHSISFDVEEFFQVANLTHAFPKDRWDEVPSRLDVGMDALLELLERRGARATMFFLGWIAKRRPDLVKRCYDAGHEIASHGWEHEFLWDLDGPRGFNEHLALTEEAIMAAGVPRPVGFRASTFTLTRKTWWAFDVLVERGYLYDSSVHPVRHPTYGVPDFDPAISIVHTEKGSIIEFPVTTLPVGSKNLPIGGGGYFRLMPGAVHRAALSRVTKMGRPVALYLHPWEFDPGQPRIDAPALKKFRHYVGLSRSLDRLDRLLATWKFGTMREVIEGAEIPSAPPS</sequence>
<dbReference type="Pfam" id="PF01522">
    <property type="entry name" value="Polysacc_deac_1"/>
    <property type="match status" value="1"/>
</dbReference>
<dbReference type="NCBIfam" id="TIGR03006">
    <property type="entry name" value="pepcterm_polyde"/>
    <property type="match status" value="1"/>
</dbReference>
<dbReference type="PROSITE" id="PS51677">
    <property type="entry name" value="NODB"/>
    <property type="match status" value="1"/>
</dbReference>
<dbReference type="InterPro" id="IPR045235">
    <property type="entry name" value="PuuE_HpPgdA-like"/>
</dbReference>
<dbReference type="AlphaFoldDB" id="A0A518ERI8"/>
<organism evidence="3 4">
    <name type="scientific">Saltatorellus ferox</name>
    <dbReference type="NCBI Taxonomy" id="2528018"/>
    <lineage>
        <taxon>Bacteria</taxon>
        <taxon>Pseudomonadati</taxon>
        <taxon>Planctomycetota</taxon>
        <taxon>Planctomycetia</taxon>
        <taxon>Planctomycetia incertae sedis</taxon>
        <taxon>Saltatorellus</taxon>
    </lineage>
</organism>
<name>A0A518ERI8_9BACT</name>
<dbReference type="GO" id="GO:0005975">
    <property type="term" value="P:carbohydrate metabolic process"/>
    <property type="evidence" value="ECO:0007669"/>
    <property type="project" value="InterPro"/>
</dbReference>
<dbReference type="CDD" id="cd10941">
    <property type="entry name" value="CE4_PuuE_HpPgdA_like_2"/>
    <property type="match status" value="1"/>
</dbReference>
<dbReference type="InterPro" id="IPR002509">
    <property type="entry name" value="NODB_dom"/>
</dbReference>
<evidence type="ECO:0000259" key="2">
    <source>
        <dbReference type="PROSITE" id="PS51677"/>
    </source>
</evidence>
<accession>A0A518ERI8</accession>
<evidence type="ECO:0000256" key="1">
    <source>
        <dbReference type="SAM" id="MobiDB-lite"/>
    </source>
</evidence>
<dbReference type="PANTHER" id="PTHR47561:SF1">
    <property type="entry name" value="POLYSACCHARIDE DEACETYLASE FAMILY PROTEIN (AFU_ORTHOLOGUE AFUA_6G05030)"/>
    <property type="match status" value="1"/>
</dbReference>
<feature type="domain" description="NodB homology" evidence="2">
    <location>
        <begin position="45"/>
        <end position="308"/>
    </location>
</feature>
<evidence type="ECO:0000313" key="4">
    <source>
        <dbReference type="Proteomes" id="UP000320390"/>
    </source>
</evidence>
<dbReference type="RefSeq" id="WP_145197120.1">
    <property type="nucleotide sequence ID" value="NZ_CP036434.1"/>
</dbReference>
<keyword evidence="4" id="KW-1185">Reference proteome</keyword>
<dbReference type="PANTHER" id="PTHR47561">
    <property type="entry name" value="POLYSACCHARIDE DEACETYLASE FAMILY PROTEIN (AFU_ORTHOLOGUE AFUA_6G05030)"/>
    <property type="match status" value="1"/>
</dbReference>
<dbReference type="InterPro" id="IPR022560">
    <property type="entry name" value="DUF3473"/>
</dbReference>
<dbReference type="OrthoDB" id="258610at2"/>
<feature type="region of interest" description="Disordered" evidence="1">
    <location>
        <begin position="1"/>
        <end position="24"/>
    </location>
</feature>
<reference evidence="3 4" key="1">
    <citation type="submission" date="2019-02" db="EMBL/GenBank/DDBJ databases">
        <title>Deep-cultivation of Planctomycetes and their phenomic and genomic characterization uncovers novel biology.</title>
        <authorList>
            <person name="Wiegand S."/>
            <person name="Jogler M."/>
            <person name="Boedeker C."/>
            <person name="Pinto D."/>
            <person name="Vollmers J."/>
            <person name="Rivas-Marin E."/>
            <person name="Kohn T."/>
            <person name="Peeters S.H."/>
            <person name="Heuer A."/>
            <person name="Rast P."/>
            <person name="Oberbeckmann S."/>
            <person name="Bunk B."/>
            <person name="Jeske O."/>
            <person name="Meyerdierks A."/>
            <person name="Storesund J.E."/>
            <person name="Kallscheuer N."/>
            <person name="Luecker S."/>
            <person name="Lage O.M."/>
            <person name="Pohl T."/>
            <person name="Merkel B.J."/>
            <person name="Hornburger P."/>
            <person name="Mueller R.-W."/>
            <person name="Bruemmer F."/>
            <person name="Labrenz M."/>
            <person name="Spormann A.M."/>
            <person name="Op den Camp H."/>
            <person name="Overmann J."/>
            <person name="Amann R."/>
            <person name="Jetten M.S.M."/>
            <person name="Mascher T."/>
            <person name="Medema M.H."/>
            <person name="Devos D.P."/>
            <person name="Kaster A.-K."/>
            <person name="Ovreas L."/>
            <person name="Rohde M."/>
            <person name="Galperin M.Y."/>
            <person name="Jogler C."/>
        </authorList>
    </citation>
    <scope>NUCLEOTIDE SEQUENCE [LARGE SCALE GENOMIC DNA]</scope>
    <source>
        <strain evidence="3 4">Poly30</strain>
    </source>
</reference>
<dbReference type="Pfam" id="PF11959">
    <property type="entry name" value="DUF3473"/>
    <property type="match status" value="1"/>
</dbReference>
<dbReference type="InterPro" id="IPR011330">
    <property type="entry name" value="Glyco_hydro/deAcase_b/a-brl"/>
</dbReference>
<dbReference type="Gene3D" id="3.20.20.370">
    <property type="entry name" value="Glycoside hydrolase/deacetylase"/>
    <property type="match status" value="1"/>
</dbReference>
<gene>
    <name evidence="3" type="ORF">Poly30_22230</name>
</gene>
<protein>
    <submittedName>
        <fullName evidence="3">Polysaccharide deacetylase</fullName>
    </submittedName>
</protein>
<dbReference type="SUPFAM" id="SSF88713">
    <property type="entry name" value="Glycoside hydrolase/deacetylase"/>
    <property type="match status" value="1"/>
</dbReference>
<dbReference type="GO" id="GO:0016810">
    <property type="term" value="F:hydrolase activity, acting on carbon-nitrogen (but not peptide) bonds"/>
    <property type="evidence" value="ECO:0007669"/>
    <property type="project" value="InterPro"/>
</dbReference>
<proteinExistence type="predicted"/>
<evidence type="ECO:0000313" key="3">
    <source>
        <dbReference type="EMBL" id="QDV06708.1"/>
    </source>
</evidence>
<dbReference type="EMBL" id="CP036434">
    <property type="protein sequence ID" value="QDV06708.1"/>
    <property type="molecule type" value="Genomic_DNA"/>
</dbReference>
<dbReference type="Proteomes" id="UP000320390">
    <property type="component" value="Chromosome"/>
</dbReference>